<dbReference type="SMART" id="SM00256">
    <property type="entry name" value="FBOX"/>
    <property type="match status" value="1"/>
</dbReference>
<dbReference type="Proteomes" id="UP001583186">
    <property type="component" value="Unassembled WGS sequence"/>
</dbReference>
<feature type="region of interest" description="Disordered" evidence="1">
    <location>
        <begin position="1"/>
        <end position="77"/>
    </location>
</feature>
<dbReference type="InterPro" id="IPR036047">
    <property type="entry name" value="F-box-like_dom_sf"/>
</dbReference>
<dbReference type="PROSITE" id="PS50181">
    <property type="entry name" value="FBOX"/>
    <property type="match status" value="1"/>
</dbReference>
<dbReference type="SUPFAM" id="SSF50978">
    <property type="entry name" value="WD40 repeat-like"/>
    <property type="match status" value="1"/>
</dbReference>
<dbReference type="Gene3D" id="1.20.1280.50">
    <property type="match status" value="1"/>
</dbReference>
<feature type="compositionally biased region" description="Polar residues" evidence="1">
    <location>
        <begin position="159"/>
        <end position="169"/>
    </location>
</feature>
<feature type="compositionally biased region" description="Polar residues" evidence="1">
    <location>
        <begin position="517"/>
        <end position="546"/>
    </location>
</feature>
<feature type="compositionally biased region" description="Low complexity" evidence="1">
    <location>
        <begin position="62"/>
        <end position="76"/>
    </location>
</feature>
<dbReference type="EMBL" id="JAWCUI010000045">
    <property type="protein sequence ID" value="KAL1892321.1"/>
    <property type="molecule type" value="Genomic_DNA"/>
</dbReference>
<dbReference type="PANTHER" id="PTHR12874">
    <property type="entry name" value="F-BOX ONLY PROTEIN 48-RELATED"/>
    <property type="match status" value="1"/>
</dbReference>
<evidence type="ECO:0000313" key="4">
    <source>
        <dbReference type="Proteomes" id="UP001583186"/>
    </source>
</evidence>
<organism evidence="3 4">
    <name type="scientific">Sporothrix stenoceras</name>
    <dbReference type="NCBI Taxonomy" id="5173"/>
    <lineage>
        <taxon>Eukaryota</taxon>
        <taxon>Fungi</taxon>
        <taxon>Dikarya</taxon>
        <taxon>Ascomycota</taxon>
        <taxon>Pezizomycotina</taxon>
        <taxon>Sordariomycetes</taxon>
        <taxon>Sordariomycetidae</taxon>
        <taxon>Ophiostomatales</taxon>
        <taxon>Ophiostomataceae</taxon>
        <taxon>Sporothrix</taxon>
    </lineage>
</organism>
<dbReference type="InterPro" id="IPR001810">
    <property type="entry name" value="F-box_dom"/>
</dbReference>
<evidence type="ECO:0000313" key="3">
    <source>
        <dbReference type="EMBL" id="KAL1892321.1"/>
    </source>
</evidence>
<evidence type="ECO:0000259" key="2">
    <source>
        <dbReference type="PROSITE" id="PS50181"/>
    </source>
</evidence>
<accession>A0ABR3YVG2</accession>
<feature type="region of interest" description="Disordered" evidence="1">
    <location>
        <begin position="517"/>
        <end position="581"/>
    </location>
</feature>
<comment type="caution">
    <text evidence="3">The sequence shown here is derived from an EMBL/GenBank/DDBJ whole genome shotgun (WGS) entry which is preliminary data.</text>
</comment>
<sequence>MAGVKRNRDEDRDDRGQQNERPGGDANSTAAGPGKERDADGPPTKRSKSDTTSQAQGACAAGSPTSPTSSISPSGTDRLSPLSDELLIRILGNLPMADLLSLAPVSRRFHRLADDSQLWKAIYYERYVLPRAMRIPGFRGGSLMSSMKTTTGGEYDMTTRASSYAVSSSERGHERSTEVDSAKPQPSTQGGRPTSQAKTDPRQLTHFKRNVPASWKQQFKLRHNWARGKCAVEELRLSHNSIKYDGSSTSGFSGQSEDDGGDYDGGLNRILVKVVDGIAVTADQRRGLRVWELKSRNMAATGDFSRRGVAGAVREEPSEPVRGNSQSECNTGCASEEATSDDNDDTLSLTPRSLAIDASATVLDIAVGLLDGGFDIWQYDLIQKVLLRRFSHAASSSGPLSGIAYSHPYVLTATDSGLISLYAFGPERKRKVAQQLSAPHLLTSLRSHTSRPPLALSIRKLASLTIASIAYTFSTRQGWSIGIQDLHVEAGEPKDNDDGSGGFNLPTVVATRLANTLPISANDQRPSSVRSTSSQRAGISSSPSRSRTAHDFMVGAAATGDSRSSSSRDRVAHQQGYEDAVDGGPTTLCYTHPYLLATMPDNTLILHLCTSNASTLAISAGIRLWGHTSGISDAEITARGKAVSVSMRGDEMRVWELEGRPAAERGRSVAIRPNASDAESSRSSSDDDSKGLSAYDWDERRNWVGFDDEMVIVLKESRGGRESLLMYDFT</sequence>
<dbReference type="Pfam" id="PF12937">
    <property type="entry name" value="F-box-like"/>
    <property type="match status" value="1"/>
</dbReference>
<keyword evidence="4" id="KW-1185">Reference proteome</keyword>
<dbReference type="PANTHER" id="PTHR12874:SF9">
    <property type="entry name" value="F-BOX ONLY PROTEIN 48"/>
    <property type="match status" value="1"/>
</dbReference>
<feature type="compositionally biased region" description="Basic and acidic residues" evidence="1">
    <location>
        <begin position="1"/>
        <end position="18"/>
    </location>
</feature>
<dbReference type="InterPro" id="IPR036322">
    <property type="entry name" value="WD40_repeat_dom_sf"/>
</dbReference>
<feature type="compositionally biased region" description="Polar residues" evidence="1">
    <location>
        <begin position="184"/>
        <end position="198"/>
    </location>
</feature>
<feature type="region of interest" description="Disordered" evidence="1">
    <location>
        <begin position="308"/>
        <end position="346"/>
    </location>
</feature>
<feature type="domain" description="F-box" evidence="2">
    <location>
        <begin position="76"/>
        <end position="122"/>
    </location>
</feature>
<proteinExistence type="predicted"/>
<reference evidence="3 4" key="1">
    <citation type="journal article" date="2024" name="IMA Fungus">
        <title>IMA Genome - F19 : A genome assembly and annotation guide to empower mycologists, including annotated draft genome sequences of Ceratocystis pirilliformis, Diaporthe australafricana, Fusarium ophioides, Paecilomyces lecythidis, and Sporothrix stenoceras.</title>
        <authorList>
            <person name="Aylward J."/>
            <person name="Wilson A.M."/>
            <person name="Visagie C.M."/>
            <person name="Spraker J."/>
            <person name="Barnes I."/>
            <person name="Buitendag C."/>
            <person name="Ceriani C."/>
            <person name="Del Mar Angel L."/>
            <person name="du Plessis D."/>
            <person name="Fuchs T."/>
            <person name="Gasser K."/>
            <person name="Kramer D."/>
            <person name="Li W."/>
            <person name="Munsamy K."/>
            <person name="Piso A."/>
            <person name="Price J.L."/>
            <person name="Sonnekus B."/>
            <person name="Thomas C."/>
            <person name="van der Nest A."/>
            <person name="van Dijk A."/>
            <person name="van Heerden A."/>
            <person name="van Vuuren N."/>
            <person name="Yilmaz N."/>
            <person name="Duong T.A."/>
            <person name="van der Merwe N.A."/>
            <person name="Wingfield M.J."/>
            <person name="Wingfield B.D."/>
        </authorList>
    </citation>
    <scope>NUCLEOTIDE SEQUENCE [LARGE SCALE GENOMIC DNA]</scope>
    <source>
        <strain evidence="3 4">CMW 5346</strain>
    </source>
</reference>
<dbReference type="Pfam" id="PF25499">
    <property type="entry name" value="Beta-prop_pof12"/>
    <property type="match status" value="1"/>
</dbReference>
<name>A0ABR3YVG2_9PEZI</name>
<feature type="region of interest" description="Disordered" evidence="1">
    <location>
        <begin position="154"/>
        <end position="209"/>
    </location>
</feature>
<evidence type="ECO:0000256" key="1">
    <source>
        <dbReference type="SAM" id="MobiDB-lite"/>
    </source>
</evidence>
<feature type="compositionally biased region" description="Basic and acidic residues" evidence="1">
    <location>
        <begin position="170"/>
        <end position="181"/>
    </location>
</feature>
<dbReference type="SUPFAM" id="SSF81383">
    <property type="entry name" value="F-box domain"/>
    <property type="match status" value="1"/>
</dbReference>
<feature type="compositionally biased region" description="Polar residues" evidence="1">
    <location>
        <begin position="323"/>
        <end position="333"/>
    </location>
</feature>
<protein>
    <recommendedName>
        <fullName evidence="2">F-box domain-containing protein</fullName>
    </recommendedName>
</protein>
<gene>
    <name evidence="3" type="ORF">Sste5346_007059</name>
</gene>
<feature type="region of interest" description="Disordered" evidence="1">
    <location>
        <begin position="665"/>
        <end position="691"/>
    </location>
</feature>